<evidence type="ECO:0000256" key="1">
    <source>
        <dbReference type="ARBA" id="ARBA00023015"/>
    </source>
</evidence>
<gene>
    <name evidence="6" type="ORF">MAMMFC1_01352</name>
</gene>
<feature type="domain" description="HTH tetR-type" evidence="5">
    <location>
        <begin position="1"/>
        <end position="58"/>
    </location>
</feature>
<dbReference type="KEGG" id="mana:MAMMFC1_01352"/>
<evidence type="ECO:0000259" key="5">
    <source>
        <dbReference type="PROSITE" id="PS50977"/>
    </source>
</evidence>
<evidence type="ECO:0000313" key="7">
    <source>
        <dbReference type="Proteomes" id="UP000276437"/>
    </source>
</evidence>
<keyword evidence="2 4" id="KW-0238">DNA-binding</keyword>
<dbReference type="PANTHER" id="PTHR30055:SF234">
    <property type="entry name" value="HTH-TYPE TRANSCRIPTIONAL REGULATOR BETI"/>
    <property type="match status" value="1"/>
</dbReference>
<dbReference type="AlphaFoldDB" id="A0A348AHZ3"/>
<evidence type="ECO:0000256" key="4">
    <source>
        <dbReference type="PROSITE-ProRule" id="PRU00335"/>
    </source>
</evidence>
<dbReference type="Gene3D" id="1.10.10.60">
    <property type="entry name" value="Homeodomain-like"/>
    <property type="match status" value="1"/>
</dbReference>
<organism evidence="6 7">
    <name type="scientific">Methylomusa anaerophila</name>
    <dbReference type="NCBI Taxonomy" id="1930071"/>
    <lineage>
        <taxon>Bacteria</taxon>
        <taxon>Bacillati</taxon>
        <taxon>Bacillota</taxon>
        <taxon>Negativicutes</taxon>
        <taxon>Selenomonadales</taxon>
        <taxon>Sporomusaceae</taxon>
        <taxon>Methylomusa</taxon>
    </lineage>
</organism>
<feature type="DNA-binding region" description="H-T-H motif" evidence="4">
    <location>
        <begin position="21"/>
        <end position="40"/>
    </location>
</feature>
<dbReference type="SUPFAM" id="SSF46689">
    <property type="entry name" value="Homeodomain-like"/>
    <property type="match status" value="1"/>
</dbReference>
<dbReference type="PROSITE" id="PS50977">
    <property type="entry name" value="HTH_TETR_2"/>
    <property type="match status" value="1"/>
</dbReference>
<keyword evidence="3" id="KW-0804">Transcription</keyword>
<dbReference type="Pfam" id="PF00440">
    <property type="entry name" value="TetR_N"/>
    <property type="match status" value="1"/>
</dbReference>
<dbReference type="SUPFAM" id="SSF48498">
    <property type="entry name" value="Tetracyclin repressor-like, C-terminal domain"/>
    <property type="match status" value="1"/>
</dbReference>
<dbReference type="RefSeq" id="WP_126307550.1">
    <property type="nucleotide sequence ID" value="NZ_AP018449.1"/>
</dbReference>
<dbReference type="EMBL" id="AP018449">
    <property type="protein sequence ID" value="BBB90691.1"/>
    <property type="molecule type" value="Genomic_DNA"/>
</dbReference>
<sequence length="188" mass="21193">MKERILKTAAEEMNERGVKFTVDAVAARLGISKKTLYQYFESKDHLIASIVDAAIVDMANQKAEIMNSNKDFVSKLAAIVTVEPKIFGKVHDWVLEDIKRHRPEDWERITCFRRERTQAMAKILEEGIAGGHIRRINTAVAAQMLCSAVGEFLEYGFLAENNISFTDALQALTDIFLYGVLTEKPALE</sequence>
<evidence type="ECO:0000313" key="6">
    <source>
        <dbReference type="EMBL" id="BBB90691.1"/>
    </source>
</evidence>
<protein>
    <submittedName>
        <fullName evidence="6">Division inhibitor protein</fullName>
    </submittedName>
</protein>
<dbReference type="Proteomes" id="UP000276437">
    <property type="component" value="Chromosome"/>
</dbReference>
<dbReference type="OrthoDB" id="9812134at2"/>
<dbReference type="GO" id="GO:0000976">
    <property type="term" value="F:transcription cis-regulatory region binding"/>
    <property type="evidence" value="ECO:0007669"/>
    <property type="project" value="TreeGrafter"/>
</dbReference>
<dbReference type="PANTHER" id="PTHR30055">
    <property type="entry name" value="HTH-TYPE TRANSCRIPTIONAL REGULATOR RUTR"/>
    <property type="match status" value="1"/>
</dbReference>
<evidence type="ECO:0000256" key="3">
    <source>
        <dbReference type="ARBA" id="ARBA00023163"/>
    </source>
</evidence>
<dbReference type="InterPro" id="IPR050109">
    <property type="entry name" value="HTH-type_TetR-like_transc_reg"/>
</dbReference>
<keyword evidence="7" id="KW-1185">Reference proteome</keyword>
<dbReference type="Gene3D" id="1.10.357.10">
    <property type="entry name" value="Tetracycline Repressor, domain 2"/>
    <property type="match status" value="1"/>
</dbReference>
<dbReference type="InterPro" id="IPR009057">
    <property type="entry name" value="Homeodomain-like_sf"/>
</dbReference>
<accession>A0A348AHZ3</accession>
<reference evidence="6 7" key="1">
    <citation type="journal article" date="2018" name="Int. J. Syst. Evol. Microbiol.">
        <title>Methylomusa anaerophila gen. nov., sp. nov., an anaerobic methanol-utilizing bacterium isolated from a microbial fuel cell.</title>
        <authorList>
            <person name="Amano N."/>
            <person name="Yamamuro A."/>
            <person name="Miyahara M."/>
            <person name="Kouzuma A."/>
            <person name="Abe T."/>
            <person name="Watanabe K."/>
        </authorList>
    </citation>
    <scope>NUCLEOTIDE SEQUENCE [LARGE SCALE GENOMIC DNA]</scope>
    <source>
        <strain evidence="6 7">MMFC1</strain>
    </source>
</reference>
<proteinExistence type="predicted"/>
<name>A0A348AHZ3_9FIRM</name>
<keyword evidence="1" id="KW-0805">Transcription regulation</keyword>
<dbReference type="PRINTS" id="PR00455">
    <property type="entry name" value="HTHTETR"/>
</dbReference>
<dbReference type="InterPro" id="IPR036271">
    <property type="entry name" value="Tet_transcr_reg_TetR-rel_C_sf"/>
</dbReference>
<dbReference type="GO" id="GO:0003700">
    <property type="term" value="F:DNA-binding transcription factor activity"/>
    <property type="evidence" value="ECO:0007669"/>
    <property type="project" value="TreeGrafter"/>
</dbReference>
<dbReference type="InterPro" id="IPR001647">
    <property type="entry name" value="HTH_TetR"/>
</dbReference>
<evidence type="ECO:0000256" key="2">
    <source>
        <dbReference type="ARBA" id="ARBA00023125"/>
    </source>
</evidence>